<name>A0A7S0J240_9EUKA</name>
<dbReference type="AlphaFoldDB" id="A0A7S0J240"/>
<accession>A0A7S0J240</accession>
<feature type="compositionally biased region" description="Basic and acidic residues" evidence="1">
    <location>
        <begin position="7"/>
        <end position="22"/>
    </location>
</feature>
<sequence length="100" mass="11238">MRIIKRGFPDARTHSLTRRRDASAQPSLSVRVDGNLVGSSRCPGSLFLSRRRVGLAVERCRRQRRPAQTVYGAAQNGAVHELPTFEIWVSRSRRFSDTGS</sequence>
<dbReference type="EMBL" id="HBER01027489">
    <property type="protein sequence ID" value="CAD8538570.1"/>
    <property type="molecule type" value="Transcribed_RNA"/>
</dbReference>
<evidence type="ECO:0000313" key="2">
    <source>
        <dbReference type="EMBL" id="CAD8538570.1"/>
    </source>
</evidence>
<protein>
    <submittedName>
        <fullName evidence="2">Uncharacterized protein</fullName>
    </submittedName>
</protein>
<proteinExistence type="predicted"/>
<feature type="region of interest" description="Disordered" evidence="1">
    <location>
        <begin position="1"/>
        <end position="27"/>
    </location>
</feature>
<reference evidence="2" key="1">
    <citation type="submission" date="2021-01" db="EMBL/GenBank/DDBJ databases">
        <authorList>
            <person name="Corre E."/>
            <person name="Pelletier E."/>
            <person name="Niang G."/>
            <person name="Scheremetjew M."/>
            <person name="Finn R."/>
            <person name="Kale V."/>
            <person name="Holt S."/>
            <person name="Cochrane G."/>
            <person name="Meng A."/>
            <person name="Brown T."/>
            <person name="Cohen L."/>
        </authorList>
    </citation>
    <scope>NUCLEOTIDE SEQUENCE</scope>
    <source>
        <strain evidence="2">RCC1130</strain>
    </source>
</reference>
<organism evidence="2">
    <name type="scientific">Calcidiscus leptoporus</name>
    <dbReference type="NCBI Taxonomy" id="127549"/>
    <lineage>
        <taxon>Eukaryota</taxon>
        <taxon>Haptista</taxon>
        <taxon>Haptophyta</taxon>
        <taxon>Prymnesiophyceae</taxon>
        <taxon>Coccolithales</taxon>
        <taxon>Calcidiscaceae</taxon>
        <taxon>Calcidiscus</taxon>
    </lineage>
</organism>
<evidence type="ECO:0000256" key="1">
    <source>
        <dbReference type="SAM" id="MobiDB-lite"/>
    </source>
</evidence>
<gene>
    <name evidence="2" type="ORF">CLEP1334_LOCUS13853</name>
</gene>